<evidence type="ECO:0000313" key="3">
    <source>
        <dbReference type="EMBL" id="AKT74273.1"/>
    </source>
</evidence>
<dbReference type="EMBL" id="KP410250">
    <property type="protein sequence ID" value="AKT74273.1"/>
    <property type="molecule type" value="Genomic_DNA"/>
</dbReference>
<dbReference type="InterPro" id="IPR045010">
    <property type="entry name" value="MDR_fam"/>
</dbReference>
<dbReference type="InterPro" id="IPR011032">
    <property type="entry name" value="GroES-like_sf"/>
</dbReference>
<dbReference type="AlphaFoldDB" id="A0A0K1H2Y7"/>
<dbReference type="SMART" id="SM00829">
    <property type="entry name" value="PKS_ER"/>
    <property type="match status" value="1"/>
</dbReference>
<keyword evidence="1" id="KW-0560">Oxidoreductase</keyword>
<dbReference type="InterPro" id="IPR041694">
    <property type="entry name" value="ADH_N_2"/>
</dbReference>
<dbReference type="Pfam" id="PF00107">
    <property type="entry name" value="ADH_zinc_N"/>
    <property type="match status" value="1"/>
</dbReference>
<dbReference type="SUPFAM" id="SSF51735">
    <property type="entry name" value="NAD(P)-binding Rossmann-fold domains"/>
    <property type="match status" value="1"/>
</dbReference>
<dbReference type="Pfam" id="PF16884">
    <property type="entry name" value="ADH_N_2"/>
    <property type="match status" value="1"/>
</dbReference>
<dbReference type="InterPro" id="IPR020843">
    <property type="entry name" value="ER"/>
</dbReference>
<dbReference type="SUPFAM" id="SSF50129">
    <property type="entry name" value="GroES-like"/>
    <property type="match status" value="1"/>
</dbReference>
<dbReference type="InterPro" id="IPR013149">
    <property type="entry name" value="ADH-like_C"/>
</dbReference>
<evidence type="ECO:0000259" key="2">
    <source>
        <dbReference type="SMART" id="SM00829"/>
    </source>
</evidence>
<feature type="domain" description="Enoyl reductase (ER)" evidence="2">
    <location>
        <begin position="26"/>
        <end position="340"/>
    </location>
</feature>
<name>A0A0K1H2Y7_9ACTN</name>
<accession>A0A0K1H2Y7</accession>
<evidence type="ECO:0000256" key="1">
    <source>
        <dbReference type="ARBA" id="ARBA00023002"/>
    </source>
</evidence>
<reference evidence="3" key="1">
    <citation type="journal article" date="2015" name="Chem. Sci.">
        <title>Biosynthesis of trioxacarcin revealing a different starter unit and complex tailoring steps for type II polyketide synthase.</title>
        <authorList>
            <person name="Zhang M."/>
            <person name="Hou X.-F."/>
            <person name="Qi L.-H."/>
            <person name="Yin Y."/>
            <person name="Li Q."/>
            <person name="Pan H.-X."/>
            <person name="Chen X.-Y."/>
            <person name="Tang G.-L."/>
        </authorList>
    </citation>
    <scope>NUCLEOTIDE SEQUENCE</scope>
    <source>
        <strain evidence="3">DO-45</strain>
    </source>
</reference>
<protein>
    <submittedName>
        <fullName evidence="3">TxnO1</fullName>
    </submittedName>
</protein>
<organism evidence="3">
    <name type="scientific">Streptomyces bottropensis</name>
    <dbReference type="NCBI Taxonomy" id="42235"/>
    <lineage>
        <taxon>Bacteria</taxon>
        <taxon>Bacillati</taxon>
        <taxon>Actinomycetota</taxon>
        <taxon>Actinomycetes</taxon>
        <taxon>Kitasatosporales</taxon>
        <taxon>Streptomycetaceae</taxon>
        <taxon>Streptomyces</taxon>
    </lineage>
</organism>
<dbReference type="PANTHER" id="PTHR43205">
    <property type="entry name" value="PROSTAGLANDIN REDUCTASE"/>
    <property type="match status" value="1"/>
</dbReference>
<dbReference type="InterPro" id="IPR036291">
    <property type="entry name" value="NAD(P)-bd_dom_sf"/>
</dbReference>
<dbReference type="Gene3D" id="3.40.50.720">
    <property type="entry name" value="NAD(P)-binding Rossmann-like Domain"/>
    <property type="match status" value="1"/>
</dbReference>
<dbReference type="CDD" id="cd05288">
    <property type="entry name" value="PGDH"/>
    <property type="match status" value="1"/>
</dbReference>
<dbReference type="PANTHER" id="PTHR43205:SF7">
    <property type="entry name" value="PROSTAGLANDIN REDUCTASE 1"/>
    <property type="match status" value="1"/>
</dbReference>
<proteinExistence type="predicted"/>
<dbReference type="GO" id="GO:0016628">
    <property type="term" value="F:oxidoreductase activity, acting on the CH-CH group of donors, NAD or NADP as acceptor"/>
    <property type="evidence" value="ECO:0007669"/>
    <property type="project" value="InterPro"/>
</dbReference>
<sequence>MSTQNAPEVPETAREVRLTRPLEGELTLSHFGIVQAPVPEPGAGEVLVRTDYLSLAAAYADLMRPGCQLPVPPFLAGERLGGGVVGTVVRSGSDRLAVGDLVQSMSGWSEYSAGPAETYVKLSADLFPSPVYFLSQGPTAYYGMADIARAGEGDVVFVSGAAGGVGSLAGQIAKCRGAALVIGSAGSKQKVEYLVDELGYDAAFDYHDGPVVDRLRELAPDGINVFFDNVGGEQFEAAVQVAAPHARFALCGALAGQIGGGEAGRPRFDLMRAITRHLEIRPFACYHMPEQINAWYEHFVQWHREGRFVFPHTVVQGGLGQAPEAMVALLNGRYRGNVAVQVTAG</sequence>
<dbReference type="Gene3D" id="3.90.180.10">
    <property type="entry name" value="Medium-chain alcohol dehydrogenases, catalytic domain"/>
    <property type="match status" value="1"/>
</dbReference>